<evidence type="ECO:0000313" key="2">
    <source>
        <dbReference type="EMBL" id="ROV59647.1"/>
    </source>
</evidence>
<organism evidence="2 3">
    <name type="scientific">Vibrio ponticus</name>
    <dbReference type="NCBI Taxonomy" id="265668"/>
    <lineage>
        <taxon>Bacteria</taxon>
        <taxon>Pseudomonadati</taxon>
        <taxon>Pseudomonadota</taxon>
        <taxon>Gammaproteobacteria</taxon>
        <taxon>Vibrionales</taxon>
        <taxon>Vibrionaceae</taxon>
        <taxon>Vibrio</taxon>
    </lineage>
</organism>
<dbReference type="Pfam" id="PF03891">
    <property type="entry name" value="DUF333"/>
    <property type="match status" value="1"/>
</dbReference>
<dbReference type="RefSeq" id="WP_123782355.1">
    <property type="nucleotide sequence ID" value="NZ_RKIK01000035.1"/>
</dbReference>
<dbReference type="PANTHER" id="PTHR38008">
    <property type="entry name" value="HEMOLYSIN-RELATED"/>
    <property type="match status" value="1"/>
</dbReference>
<feature type="chain" id="PRO_5018223935" evidence="1">
    <location>
        <begin position="27"/>
        <end position="94"/>
    </location>
</feature>
<gene>
    <name evidence="2" type="ORF">EGH82_12675</name>
</gene>
<accession>A0A3N3DYQ4</accession>
<name>A0A3N3DYQ4_9VIBR</name>
<evidence type="ECO:0000256" key="1">
    <source>
        <dbReference type="SAM" id="SignalP"/>
    </source>
</evidence>
<protein>
    <submittedName>
        <fullName evidence="2">DUF333 domain-containing protein</fullName>
    </submittedName>
</protein>
<feature type="signal peptide" evidence="1">
    <location>
        <begin position="1"/>
        <end position="26"/>
    </location>
</feature>
<dbReference type="EMBL" id="RKIK01000035">
    <property type="protein sequence ID" value="ROV59647.1"/>
    <property type="molecule type" value="Genomic_DNA"/>
</dbReference>
<dbReference type="Proteomes" id="UP000278792">
    <property type="component" value="Unassembled WGS sequence"/>
</dbReference>
<keyword evidence="1" id="KW-0732">Signal</keyword>
<reference evidence="2 3" key="1">
    <citation type="submission" date="2018-11" db="EMBL/GenBank/DDBJ databases">
        <title>Vibrio ponticus strain CAIM 1751 pathogenic for the snapper Lutjanus guttatus.</title>
        <authorList>
            <person name="Soto-Rodriguez S."/>
            <person name="Lozano-Olvera R."/>
            <person name="Gomez-Gil B."/>
        </authorList>
    </citation>
    <scope>NUCLEOTIDE SEQUENCE [LARGE SCALE GENOMIC DNA]</scope>
    <source>
        <strain evidence="2 3">CAIM 1751</strain>
    </source>
</reference>
<dbReference type="AlphaFoldDB" id="A0A3N3DYQ4"/>
<dbReference type="InterPro" id="IPR005590">
    <property type="entry name" value="DUF333"/>
</dbReference>
<sequence>MDKNRVAPFRSLLCVFAATGALVGCAMEDSPYKKTEYQTLSNPASVYCAQQDGKLETVSENAQRVTYCLLPDGSRVEQWEYYRNNHQQNDSYSK</sequence>
<comment type="caution">
    <text evidence="2">The sequence shown here is derived from an EMBL/GenBank/DDBJ whole genome shotgun (WGS) entry which is preliminary data.</text>
</comment>
<dbReference type="PANTHER" id="PTHR38008:SF2">
    <property type="entry name" value="HEMOLYSIN"/>
    <property type="match status" value="1"/>
</dbReference>
<evidence type="ECO:0000313" key="3">
    <source>
        <dbReference type="Proteomes" id="UP000278792"/>
    </source>
</evidence>
<proteinExistence type="predicted"/>
<dbReference type="PROSITE" id="PS51257">
    <property type="entry name" value="PROKAR_LIPOPROTEIN"/>
    <property type="match status" value="1"/>
</dbReference>